<dbReference type="Proteomes" id="UP000011760">
    <property type="component" value="Chromosome"/>
</dbReference>
<evidence type="ECO:0000313" key="3">
    <source>
        <dbReference type="Proteomes" id="UP000011760"/>
    </source>
</evidence>
<feature type="region of interest" description="Disordered" evidence="1">
    <location>
        <begin position="299"/>
        <end position="334"/>
    </location>
</feature>
<reference evidence="2 3" key="1">
    <citation type="submission" date="2013-02" db="EMBL/GenBank/DDBJ databases">
        <title>The complete genome sequence of Corynebacterium callunae DSM 20147.</title>
        <authorList>
            <person name="Ruckert C."/>
            <person name="Albersmeier A."/>
            <person name="Kalinowski J."/>
        </authorList>
    </citation>
    <scope>NUCLEOTIDE SEQUENCE [LARGE SCALE GENOMIC DNA]</scope>
    <source>
        <strain evidence="2 3">DSM 20147</strain>
    </source>
</reference>
<dbReference type="OrthoDB" id="4350157at2"/>
<proteinExistence type="predicted"/>
<dbReference type="STRING" id="1121353.H924_06530"/>
<protein>
    <recommendedName>
        <fullName evidence="4">Copper transporter</fullName>
    </recommendedName>
</protein>
<dbReference type="EMBL" id="CP004354">
    <property type="protein sequence ID" value="AGG66750.1"/>
    <property type="molecule type" value="Genomic_DNA"/>
</dbReference>
<dbReference type="GO" id="GO:0055070">
    <property type="term" value="P:copper ion homeostasis"/>
    <property type="evidence" value="ECO:0007669"/>
    <property type="project" value="InterPro"/>
</dbReference>
<evidence type="ECO:0008006" key="4">
    <source>
        <dbReference type="Google" id="ProtNLM"/>
    </source>
</evidence>
<dbReference type="AlphaFoldDB" id="M1UF31"/>
<organism evidence="2 3">
    <name type="scientific">Corynebacterium callunae DSM 20147</name>
    <dbReference type="NCBI Taxonomy" id="1121353"/>
    <lineage>
        <taxon>Bacteria</taxon>
        <taxon>Bacillati</taxon>
        <taxon>Actinomycetota</taxon>
        <taxon>Actinomycetes</taxon>
        <taxon>Mycobacteriales</taxon>
        <taxon>Corynebacteriaceae</taxon>
        <taxon>Corynebacterium</taxon>
    </lineage>
</organism>
<dbReference type="InterPro" id="IPR021522">
    <property type="entry name" value="MctB"/>
</dbReference>
<name>M1UF31_9CORY</name>
<dbReference type="GO" id="GO:0016020">
    <property type="term" value="C:membrane"/>
    <property type="evidence" value="ECO:0007669"/>
    <property type="project" value="InterPro"/>
</dbReference>
<dbReference type="eggNOG" id="ENOG5032TBA">
    <property type="taxonomic scope" value="Bacteria"/>
</dbReference>
<sequence length="334" mass="33821">MAKKSAKGATAIAGIAFGLAAGVALGTYVLAPNLPENSDPNAPTSADLKAAQLEAEVNAVQADQADSIIDHIVEDVVAGTLTDRPVLIMHTTDAEQSDIDDVSWLLNQAGAIDAGTITLEDSFFSQDGADQLKSIVANTLPAGAQLSETQLDPGTHAGEALGAGLMLNPENGEPLASTAERGLLLNVLRDSGYISYQDGTILPGQVVVFITGNSDGSGDSAFAAETQSMFARALDSKGSGVVVAGRILSASDTGVIGRLRANPDAASKVSTVDSLDRTWGKMATVLSIRDELANRSGAYGSAASAEAASPSLDGATPAPADDSTEADGVEVATP</sequence>
<dbReference type="Pfam" id="PF11382">
    <property type="entry name" value="MctB"/>
    <property type="match status" value="1"/>
</dbReference>
<evidence type="ECO:0000256" key="1">
    <source>
        <dbReference type="SAM" id="MobiDB-lite"/>
    </source>
</evidence>
<gene>
    <name evidence="2" type="ORF">H924_06530</name>
</gene>
<accession>M1UF31</accession>
<dbReference type="KEGG" id="ccn:H924_06530"/>
<evidence type="ECO:0000313" key="2">
    <source>
        <dbReference type="EMBL" id="AGG66750.1"/>
    </source>
</evidence>
<dbReference type="PATRIC" id="fig|1121353.3.peg.1331"/>
<keyword evidence="3" id="KW-1185">Reference proteome</keyword>
<dbReference type="HOGENOM" id="CLU_072020_0_0_11"/>
<feature type="compositionally biased region" description="Low complexity" evidence="1">
    <location>
        <begin position="299"/>
        <end position="311"/>
    </location>
</feature>
<dbReference type="RefSeq" id="WP_015651181.1">
    <property type="nucleotide sequence ID" value="NC_020506.1"/>
</dbReference>